<gene>
    <name evidence="1" type="ORF">H6G06_25265</name>
</gene>
<dbReference type="AlphaFoldDB" id="A0A926WM73"/>
<dbReference type="RefSeq" id="WP_190564822.1">
    <property type="nucleotide sequence ID" value="NZ_JACJQU010000028.1"/>
</dbReference>
<organism evidence="1 2">
    <name type="scientific">Anabaena sphaerica FACHB-251</name>
    <dbReference type="NCBI Taxonomy" id="2692883"/>
    <lineage>
        <taxon>Bacteria</taxon>
        <taxon>Bacillati</taxon>
        <taxon>Cyanobacteriota</taxon>
        <taxon>Cyanophyceae</taxon>
        <taxon>Nostocales</taxon>
        <taxon>Nostocaceae</taxon>
        <taxon>Anabaena</taxon>
    </lineage>
</organism>
<dbReference type="EMBL" id="JACJQU010000028">
    <property type="protein sequence ID" value="MBD2296702.1"/>
    <property type="molecule type" value="Genomic_DNA"/>
</dbReference>
<dbReference type="GO" id="GO:0003676">
    <property type="term" value="F:nucleic acid binding"/>
    <property type="evidence" value="ECO:0007669"/>
    <property type="project" value="InterPro"/>
</dbReference>
<evidence type="ECO:0000313" key="1">
    <source>
        <dbReference type="EMBL" id="MBD2296702.1"/>
    </source>
</evidence>
<proteinExistence type="predicted"/>
<dbReference type="Gene3D" id="3.40.1350.10">
    <property type="match status" value="1"/>
</dbReference>
<dbReference type="InterPro" id="IPR011856">
    <property type="entry name" value="tRNA_endonuc-like_dom_sf"/>
</dbReference>
<accession>A0A926WM73</accession>
<sequence>MQFTENEFRDYLFNNHKENISDLIVGRRNPVTWKSNEFPPLRFLLQKLAEQRINELLDDLESLVITARELPLGKLGDSTTRLDLFGSSERNGITIIELKKSKQTERQAFTELLAYANHFCSIFPGLKESSITSILIAPMETRTVRDAFVQELVANNKSLVALIPKDDNGKITLSVYYPDESYYQWFENNLLDDRSMLTVVIAFPIIEGWIDNDTQSENKTIPDYSKAALNTISNAISHRLESEGFHALVYASQKWGEIGQLFPYPNTICVAAINPFSSFRTATYEDTVYGESAQGRLSEIQSIYNQISDDERKFWFESMELSFHNRLTISVKEEFQLCFKNKNGSSLHSEISRPDWYEFKTNIIDSVCTHKLDIYLTGLLRLIYVTYISHIYDSKENCIFYHDDLPKYSYDTLRKFLPVWEILRVLGLGEEQA</sequence>
<evidence type="ECO:0000313" key="2">
    <source>
        <dbReference type="Proteomes" id="UP000662185"/>
    </source>
</evidence>
<keyword evidence="2" id="KW-1185">Reference proteome</keyword>
<comment type="caution">
    <text evidence="1">The sequence shown here is derived from an EMBL/GenBank/DDBJ whole genome shotgun (WGS) entry which is preliminary data.</text>
</comment>
<dbReference type="Proteomes" id="UP000662185">
    <property type="component" value="Unassembled WGS sequence"/>
</dbReference>
<protein>
    <submittedName>
        <fullName evidence="1">Uncharacterized protein</fullName>
    </submittedName>
</protein>
<name>A0A926WM73_9NOST</name>
<reference evidence="2" key="1">
    <citation type="journal article" date="2020" name="ISME J.">
        <title>Comparative genomics reveals insights into cyanobacterial evolution and habitat adaptation.</title>
        <authorList>
            <person name="Chen M.Y."/>
            <person name="Teng W.K."/>
            <person name="Zhao L."/>
            <person name="Hu C.X."/>
            <person name="Zhou Y.K."/>
            <person name="Han B.P."/>
            <person name="Song L.R."/>
            <person name="Shu W.S."/>
        </authorList>
    </citation>
    <scope>NUCLEOTIDE SEQUENCE [LARGE SCALE GENOMIC DNA]</scope>
    <source>
        <strain evidence="2">FACHB-251</strain>
    </source>
</reference>